<dbReference type="EMBL" id="JAIXNE010000001">
    <property type="protein sequence ID" value="MCA6073287.1"/>
    <property type="molecule type" value="Genomic_DNA"/>
</dbReference>
<dbReference type="AlphaFoldDB" id="A0A9X1HMG2"/>
<dbReference type="InterPro" id="IPR058595">
    <property type="entry name" value="Avidin-like"/>
</dbReference>
<accession>A0A9X1HMG2</accession>
<protein>
    <submittedName>
        <fullName evidence="1">N-acetylglutamate synthase</fullName>
    </submittedName>
</protein>
<organism evidence="1 2">
    <name type="scientific">Fulvivirga sedimenti</name>
    <dbReference type="NCBI Taxonomy" id="2879465"/>
    <lineage>
        <taxon>Bacteria</taxon>
        <taxon>Pseudomonadati</taxon>
        <taxon>Bacteroidota</taxon>
        <taxon>Cytophagia</taxon>
        <taxon>Cytophagales</taxon>
        <taxon>Fulvivirgaceae</taxon>
        <taxon>Fulvivirga</taxon>
    </lineage>
</organism>
<dbReference type="RefSeq" id="WP_225696405.1">
    <property type="nucleotide sequence ID" value="NZ_JAIXNE010000001.1"/>
</dbReference>
<proteinExistence type="predicted"/>
<reference evidence="1" key="1">
    <citation type="submission" date="2021-09" db="EMBL/GenBank/DDBJ databases">
        <title>Fulvivirga sp. isolated from coastal sediment.</title>
        <authorList>
            <person name="Yu H."/>
        </authorList>
    </citation>
    <scope>NUCLEOTIDE SEQUENCE</scope>
    <source>
        <strain evidence="1">1062</strain>
    </source>
</reference>
<evidence type="ECO:0000313" key="2">
    <source>
        <dbReference type="Proteomes" id="UP001139409"/>
    </source>
</evidence>
<gene>
    <name evidence="1" type="ORF">LDX50_00315</name>
</gene>
<name>A0A9X1HMG2_9BACT</name>
<comment type="caution">
    <text evidence="1">The sequence shown here is derived from an EMBL/GenBank/DDBJ whole genome shotgun (WGS) entry which is preliminary data.</text>
</comment>
<dbReference type="Proteomes" id="UP001139409">
    <property type="component" value="Unassembled WGS sequence"/>
</dbReference>
<dbReference type="Pfam" id="PF26421">
    <property type="entry name" value="Avidin_like"/>
    <property type="match status" value="1"/>
</dbReference>
<evidence type="ECO:0000313" key="1">
    <source>
        <dbReference type="EMBL" id="MCA6073287.1"/>
    </source>
</evidence>
<sequence length="112" mass="12921">MINYHNRKFRPIHNDSEGDVDPTSIFHYYQEGNIVTGTYSGKHIHFGHLIALVQEDGSLRMRYHHVDDKGELKTGKCKSKPEIMPNGKIKLHEEWQWTCGDESRGSSIVIEV</sequence>
<keyword evidence="2" id="KW-1185">Reference proteome</keyword>